<name>R7TR33_CAPTE</name>
<evidence type="ECO:0000256" key="2">
    <source>
        <dbReference type="ARBA" id="ARBA00006513"/>
    </source>
</evidence>
<reference evidence="13 15" key="2">
    <citation type="journal article" date="2013" name="Nature">
        <title>Insights into bilaterian evolution from three spiralian genomes.</title>
        <authorList>
            <person name="Simakov O."/>
            <person name="Marletaz F."/>
            <person name="Cho S.J."/>
            <person name="Edsinger-Gonzales E."/>
            <person name="Havlak P."/>
            <person name="Hellsten U."/>
            <person name="Kuo D.H."/>
            <person name="Larsson T."/>
            <person name="Lv J."/>
            <person name="Arendt D."/>
            <person name="Savage R."/>
            <person name="Osoegawa K."/>
            <person name="de Jong P."/>
            <person name="Grimwood J."/>
            <person name="Chapman J.A."/>
            <person name="Shapiro H."/>
            <person name="Aerts A."/>
            <person name="Otillar R.P."/>
            <person name="Terry A.Y."/>
            <person name="Boore J.L."/>
            <person name="Grigoriev I.V."/>
            <person name="Lindberg D.R."/>
            <person name="Seaver E.C."/>
            <person name="Weisblat D.A."/>
            <person name="Putnam N.H."/>
            <person name="Rokhsar D.S."/>
        </authorList>
    </citation>
    <scope>NUCLEOTIDE SEQUENCE</scope>
    <source>
        <strain evidence="13 15">I ESC-2004</strain>
    </source>
</reference>
<evidence type="ECO:0000256" key="5">
    <source>
        <dbReference type="ARBA" id="ARBA00022692"/>
    </source>
</evidence>
<keyword evidence="15" id="KW-1185">Reference proteome</keyword>
<evidence type="ECO:0000256" key="9">
    <source>
        <dbReference type="ARBA" id="ARBA00023136"/>
    </source>
</evidence>
<feature type="transmembrane region" description="Helical" evidence="12">
    <location>
        <begin position="241"/>
        <end position="260"/>
    </location>
</feature>
<feature type="transmembrane region" description="Helical" evidence="12">
    <location>
        <begin position="51"/>
        <end position="70"/>
    </location>
</feature>
<protein>
    <recommendedName>
        <fullName evidence="16">Otopetrin</fullName>
    </recommendedName>
</protein>
<keyword evidence="5 12" id="KW-0812">Transmembrane</keyword>
<dbReference type="HOGENOM" id="CLU_011508_0_1_1"/>
<keyword evidence="6" id="KW-0375">Hydrogen ion transport</keyword>
<proteinExistence type="inferred from homology"/>
<reference evidence="14" key="3">
    <citation type="submission" date="2015-06" db="UniProtKB">
        <authorList>
            <consortium name="EnsemblMetazoa"/>
        </authorList>
    </citation>
    <scope>IDENTIFICATION</scope>
</reference>
<keyword evidence="9 12" id="KW-0472">Membrane</keyword>
<dbReference type="OrthoDB" id="6429739at2759"/>
<dbReference type="EMBL" id="AMQN01011568">
    <property type="status" value="NOT_ANNOTATED_CDS"/>
    <property type="molecule type" value="Genomic_DNA"/>
</dbReference>
<evidence type="ECO:0000313" key="14">
    <source>
        <dbReference type="EnsemblMetazoa" id="CapteP214196"/>
    </source>
</evidence>
<feature type="region of interest" description="Disordered" evidence="11">
    <location>
        <begin position="136"/>
        <end position="156"/>
    </location>
</feature>
<evidence type="ECO:0008006" key="16">
    <source>
        <dbReference type="Google" id="ProtNLM"/>
    </source>
</evidence>
<evidence type="ECO:0000256" key="11">
    <source>
        <dbReference type="SAM" id="MobiDB-lite"/>
    </source>
</evidence>
<feature type="transmembrane region" description="Helical" evidence="12">
    <location>
        <begin position="595"/>
        <end position="616"/>
    </location>
</feature>
<dbReference type="PANTHER" id="PTHR21522:SF32">
    <property type="entry name" value="OTOPETRIN-2"/>
    <property type="match status" value="1"/>
</dbReference>
<evidence type="ECO:0000256" key="7">
    <source>
        <dbReference type="ARBA" id="ARBA00022989"/>
    </source>
</evidence>
<dbReference type="InterPro" id="IPR004878">
    <property type="entry name" value="Otopetrin"/>
</dbReference>
<keyword evidence="10" id="KW-0407">Ion channel</keyword>
<feature type="transmembrane region" description="Helical" evidence="12">
    <location>
        <begin position="521"/>
        <end position="544"/>
    </location>
</feature>
<accession>R7TR33</accession>
<evidence type="ECO:0000313" key="13">
    <source>
        <dbReference type="EMBL" id="ELT96037.1"/>
    </source>
</evidence>
<feature type="transmembrane region" description="Helical" evidence="12">
    <location>
        <begin position="204"/>
        <end position="221"/>
    </location>
</feature>
<comment type="similarity">
    <text evidence="2">Belongs to the otopetrin family.</text>
</comment>
<feature type="transmembrane region" description="Helical" evidence="12">
    <location>
        <begin position="420"/>
        <end position="440"/>
    </location>
</feature>
<evidence type="ECO:0000256" key="3">
    <source>
        <dbReference type="ARBA" id="ARBA00022448"/>
    </source>
</evidence>
<feature type="transmembrane region" description="Helical" evidence="12">
    <location>
        <begin position="82"/>
        <end position="101"/>
    </location>
</feature>
<dbReference type="STRING" id="283909.R7TR33"/>
<evidence type="ECO:0000256" key="12">
    <source>
        <dbReference type="SAM" id="Phobius"/>
    </source>
</evidence>
<evidence type="ECO:0000256" key="1">
    <source>
        <dbReference type="ARBA" id="ARBA00004651"/>
    </source>
</evidence>
<dbReference type="EMBL" id="KB308943">
    <property type="protein sequence ID" value="ELT96037.1"/>
    <property type="molecule type" value="Genomic_DNA"/>
</dbReference>
<dbReference type="Proteomes" id="UP000014760">
    <property type="component" value="Unassembled WGS sequence"/>
</dbReference>
<keyword evidence="4" id="KW-1003">Cell membrane</keyword>
<dbReference type="Pfam" id="PF03189">
    <property type="entry name" value="Otopetrin"/>
    <property type="match status" value="2"/>
</dbReference>
<evidence type="ECO:0000256" key="8">
    <source>
        <dbReference type="ARBA" id="ARBA00023065"/>
    </source>
</evidence>
<feature type="transmembrane region" description="Helical" evidence="12">
    <location>
        <begin position="494"/>
        <end position="515"/>
    </location>
</feature>
<keyword evidence="8" id="KW-0406">Ion transport</keyword>
<dbReference type="PANTHER" id="PTHR21522">
    <property type="entry name" value="PROTON CHANNEL OTOP"/>
    <property type="match status" value="1"/>
</dbReference>
<evidence type="ECO:0000256" key="4">
    <source>
        <dbReference type="ARBA" id="ARBA00022475"/>
    </source>
</evidence>
<dbReference type="GO" id="GO:0015252">
    <property type="term" value="F:proton channel activity"/>
    <property type="evidence" value="ECO:0007669"/>
    <property type="project" value="InterPro"/>
</dbReference>
<dbReference type="OMA" id="WKNVYAA"/>
<dbReference type="AlphaFoldDB" id="R7TR33"/>
<evidence type="ECO:0000313" key="15">
    <source>
        <dbReference type="Proteomes" id="UP000014760"/>
    </source>
</evidence>
<gene>
    <name evidence="13" type="ORF">CAPTEDRAFT_214196</name>
</gene>
<evidence type="ECO:0000256" key="6">
    <source>
        <dbReference type="ARBA" id="ARBA00022781"/>
    </source>
</evidence>
<keyword evidence="3" id="KW-0813">Transport</keyword>
<evidence type="ECO:0000256" key="10">
    <source>
        <dbReference type="ARBA" id="ARBA00023303"/>
    </source>
</evidence>
<feature type="transmembrane region" description="Helical" evidence="12">
    <location>
        <begin position="348"/>
        <end position="369"/>
    </location>
</feature>
<reference evidence="15" key="1">
    <citation type="submission" date="2012-12" db="EMBL/GenBank/DDBJ databases">
        <authorList>
            <person name="Hellsten U."/>
            <person name="Grimwood J."/>
            <person name="Chapman J.A."/>
            <person name="Shapiro H."/>
            <person name="Aerts A."/>
            <person name="Otillar R.P."/>
            <person name="Terry A.Y."/>
            <person name="Boore J.L."/>
            <person name="Simakov O."/>
            <person name="Marletaz F."/>
            <person name="Cho S.-J."/>
            <person name="Edsinger-Gonzales E."/>
            <person name="Havlak P."/>
            <person name="Kuo D.-H."/>
            <person name="Larsson T."/>
            <person name="Lv J."/>
            <person name="Arendt D."/>
            <person name="Savage R."/>
            <person name="Osoegawa K."/>
            <person name="de Jong P."/>
            <person name="Lindberg D.R."/>
            <person name="Seaver E.C."/>
            <person name="Weisblat D.A."/>
            <person name="Putnam N.H."/>
            <person name="Grigoriev I.V."/>
            <person name="Rokhsar D.S."/>
        </authorList>
    </citation>
    <scope>NUCLEOTIDE SEQUENCE</scope>
    <source>
        <strain evidence="15">I ESC-2004</strain>
    </source>
</reference>
<feature type="transmembrane region" description="Helical" evidence="12">
    <location>
        <begin position="452"/>
        <end position="473"/>
    </location>
</feature>
<dbReference type="GO" id="GO:0005886">
    <property type="term" value="C:plasma membrane"/>
    <property type="evidence" value="ECO:0007669"/>
    <property type="project" value="UniProtKB-SubCell"/>
</dbReference>
<organism evidence="13">
    <name type="scientific">Capitella teleta</name>
    <name type="common">Polychaete worm</name>
    <dbReference type="NCBI Taxonomy" id="283909"/>
    <lineage>
        <taxon>Eukaryota</taxon>
        <taxon>Metazoa</taxon>
        <taxon>Spiralia</taxon>
        <taxon>Lophotrochozoa</taxon>
        <taxon>Annelida</taxon>
        <taxon>Polychaeta</taxon>
        <taxon>Sedentaria</taxon>
        <taxon>Scolecida</taxon>
        <taxon>Capitellidae</taxon>
        <taxon>Capitella</taxon>
    </lineage>
</organism>
<keyword evidence="7 12" id="KW-1133">Transmembrane helix</keyword>
<comment type="subcellular location">
    <subcellularLocation>
        <location evidence="1">Cell membrane</location>
        <topology evidence="1">Multi-pass membrane protein</topology>
    </subcellularLocation>
</comment>
<dbReference type="EnsemblMetazoa" id="CapteT214196">
    <property type="protein sequence ID" value="CapteP214196"/>
    <property type="gene ID" value="CapteG214196"/>
</dbReference>
<sequence>MAAGDVQEISTRPNGLTRQASTLSIHLNEGHGIMDHTSKKHKPTRNDYSQGLGPVYATILVIFGIIFPMAEALQDEWLRTEYHLVFQLYLTVVAIAFIAYIQFYELRCRHDDHHHGSKPSQFNLIANLRRSEDGLMSLSSSPMPPSTKRTNNDRNSYFLEEKNDKKDLKRSSTEGSISGEDEEEVAWLDLSTIGNIFDHEGSSLFLRFGTLMFAIGNMIYVCLEIEYAMSDPPEGCKKQTYGWVYIFRFIFVLLQTFFLLKNPSIHVHKHFPLIRIGYHHLIATNLCIWIRTLTSEILEEYLHHLHHEDDEHANDTISNDTHAAMSGPTTTAEGCLVYSGVLVIMTPFLFPFVLEYSLIAMGTVAIFLVELNDLVEFGSNQMVKGLHNLIKVPKFLGFSEHDHKASDGGHHDSTSKSNTGIFMGGLMLAAVIVSSILFFYALDTDKDEAQLIYLSTDIGMSAIMLLATLGVIYKMNPLAFVAKPTSVDDVLLMVSLAGAVTFEVAIMTSTATYLVDVDQDYLHILTFISALLSVVQIIIQVFAVMSGLRRYPANEEQAKAMPGRGLLSLMILANVSAWIFRTMETKKSDVYVADAFYGISAWLIISNISLPLLLFYRFHSAVCLADIWHQGYVPLSTKMRGHSHNSPETNGHLSRTNSSISNSVQLGQANNNSIEDMDRNMPDTTAYL</sequence>